<organism evidence="2 3">
    <name type="scientific">Favolaschia claudopus</name>
    <dbReference type="NCBI Taxonomy" id="2862362"/>
    <lineage>
        <taxon>Eukaryota</taxon>
        <taxon>Fungi</taxon>
        <taxon>Dikarya</taxon>
        <taxon>Basidiomycota</taxon>
        <taxon>Agaricomycotina</taxon>
        <taxon>Agaricomycetes</taxon>
        <taxon>Agaricomycetidae</taxon>
        <taxon>Agaricales</taxon>
        <taxon>Marasmiineae</taxon>
        <taxon>Mycenaceae</taxon>
        <taxon>Favolaschia</taxon>
    </lineage>
</organism>
<accession>A0AAW0C0C9</accession>
<reference evidence="2 3" key="1">
    <citation type="journal article" date="2024" name="J Genomics">
        <title>Draft genome sequencing and assembly of Favolaschia claudopus CIRM-BRFM 2984 isolated from oak limbs.</title>
        <authorList>
            <person name="Navarro D."/>
            <person name="Drula E."/>
            <person name="Chaduli D."/>
            <person name="Cazenave R."/>
            <person name="Ahrendt S."/>
            <person name="Wang J."/>
            <person name="Lipzen A."/>
            <person name="Daum C."/>
            <person name="Barry K."/>
            <person name="Grigoriev I.V."/>
            <person name="Favel A."/>
            <person name="Rosso M.N."/>
            <person name="Martin F."/>
        </authorList>
    </citation>
    <scope>NUCLEOTIDE SEQUENCE [LARGE SCALE GENOMIC DNA]</scope>
    <source>
        <strain evidence="2 3">CIRM-BRFM 2984</strain>
    </source>
</reference>
<feature type="transmembrane region" description="Helical" evidence="1">
    <location>
        <begin position="17"/>
        <end position="36"/>
    </location>
</feature>
<protein>
    <recommendedName>
        <fullName evidence="4">Transmembrane protein</fullName>
    </recommendedName>
</protein>
<dbReference type="Proteomes" id="UP001362999">
    <property type="component" value="Unassembled WGS sequence"/>
</dbReference>
<feature type="transmembrane region" description="Helical" evidence="1">
    <location>
        <begin position="96"/>
        <end position="116"/>
    </location>
</feature>
<sequence length="263" mass="29955">MDHLVAVARKSEAGASYLFSIILVLLVLFGLVFWLVDEDILVGFWFGLEEVVSRLTSFDLSWLIRWWEGIPLDETTTRSLASAQHYHPSFPFSRHIYIILSLPTMVLIATCIYFAWSPVLARASPLFGLCCLIGGWISRFTHTLIPRVSYGAHREGLIKTIYGGRPALAPYIIPLSDDSAGSFDDEQPIFIGLNEIHDNEDENTRAATRRERRTAPFSIPRPWDREAPRLVKENIDEIVEFLEMWTTLSNSAGLLTGRRERRC</sequence>
<evidence type="ECO:0000313" key="2">
    <source>
        <dbReference type="EMBL" id="KAK7032658.1"/>
    </source>
</evidence>
<name>A0AAW0C0C9_9AGAR</name>
<keyword evidence="3" id="KW-1185">Reference proteome</keyword>
<keyword evidence="1" id="KW-0812">Transmembrane</keyword>
<dbReference type="AlphaFoldDB" id="A0AAW0C0C9"/>
<evidence type="ECO:0000313" key="3">
    <source>
        <dbReference type="Proteomes" id="UP001362999"/>
    </source>
</evidence>
<dbReference type="EMBL" id="JAWWNJ010000023">
    <property type="protein sequence ID" value="KAK7032658.1"/>
    <property type="molecule type" value="Genomic_DNA"/>
</dbReference>
<keyword evidence="1" id="KW-1133">Transmembrane helix</keyword>
<gene>
    <name evidence="2" type="ORF">R3P38DRAFT_2773200</name>
</gene>
<keyword evidence="1" id="KW-0472">Membrane</keyword>
<proteinExistence type="predicted"/>
<evidence type="ECO:0008006" key="4">
    <source>
        <dbReference type="Google" id="ProtNLM"/>
    </source>
</evidence>
<comment type="caution">
    <text evidence="2">The sequence shown here is derived from an EMBL/GenBank/DDBJ whole genome shotgun (WGS) entry which is preliminary data.</text>
</comment>
<evidence type="ECO:0000256" key="1">
    <source>
        <dbReference type="SAM" id="Phobius"/>
    </source>
</evidence>